<evidence type="ECO:0000313" key="2">
    <source>
        <dbReference type="EMBL" id="ANU13480.1"/>
    </source>
</evidence>
<evidence type="ECO:0000256" key="1">
    <source>
        <dbReference type="SAM" id="Phobius"/>
    </source>
</evidence>
<keyword evidence="1" id="KW-0472">Membrane</keyword>
<protein>
    <submittedName>
        <fullName evidence="2">Uncharacterized protein</fullName>
    </submittedName>
</protein>
<gene>
    <name evidence="2" type="ORF">BBI08_06320</name>
</gene>
<accession>A0A1C7DPE0</accession>
<feature type="transmembrane region" description="Helical" evidence="1">
    <location>
        <begin position="12"/>
        <end position="30"/>
    </location>
</feature>
<evidence type="ECO:0000313" key="3">
    <source>
        <dbReference type="Proteomes" id="UP000092687"/>
    </source>
</evidence>
<dbReference type="EMBL" id="CP016537">
    <property type="protein sequence ID" value="ANU13480.1"/>
    <property type="molecule type" value="Genomic_DNA"/>
</dbReference>
<sequence>MNWFEILKEFQGIIGAITGVIATMVVSQMLRNAGTVKIHSEGLRITSSSSGPEPGEEVFNSNSDRFTAFEIRGLVLFENTSENTKAIHNVKLEIHTNGNIKEQDLQDATKPEKTKFGVYFKEITHFNIPPKQLQSIVAKMSSNPALMGYQHGISEIFLSYEIADKKIFKKKKVKMKIL</sequence>
<dbReference type="AlphaFoldDB" id="A0A1C7DPE0"/>
<proteinExistence type="predicted"/>
<keyword evidence="3" id="KW-1185">Reference proteome</keyword>
<dbReference type="Proteomes" id="UP000092687">
    <property type="component" value="Chromosome"/>
</dbReference>
<keyword evidence="1" id="KW-1133">Transmembrane helix</keyword>
<organism evidence="2 3">
    <name type="scientific">Planococcus halocryophilus</name>
    <dbReference type="NCBI Taxonomy" id="1215089"/>
    <lineage>
        <taxon>Bacteria</taxon>
        <taxon>Bacillati</taxon>
        <taxon>Bacillota</taxon>
        <taxon>Bacilli</taxon>
        <taxon>Bacillales</taxon>
        <taxon>Caryophanaceae</taxon>
        <taxon>Planococcus</taxon>
    </lineage>
</organism>
<dbReference type="KEGG" id="phc:BBI08_06320"/>
<dbReference type="STRING" id="1215089.BBI08_06320"/>
<dbReference type="RefSeq" id="WP_008497877.1">
    <property type="nucleotide sequence ID" value="NZ_CP016537.2"/>
</dbReference>
<keyword evidence="1" id="KW-0812">Transmembrane</keyword>
<name>A0A1C7DPE0_9BACL</name>
<reference evidence="2" key="1">
    <citation type="submission" date="2016-10" db="EMBL/GenBank/DDBJ databases">
        <authorList>
            <person name="de Groot N.N."/>
        </authorList>
    </citation>
    <scope>NUCLEOTIDE SEQUENCE</scope>
    <source>
        <strain evidence="2">DSM 24743</strain>
    </source>
</reference>